<reference evidence="3 4" key="1">
    <citation type="submission" date="2014-10" db="EMBL/GenBank/DDBJ databases">
        <title>Genome sequence of a Xanthomonas strain that is pathogenic on beans.</title>
        <authorList>
            <person name="Aritua V."/>
            <person name="Sapp M."/>
            <person name="Harrison J."/>
            <person name="Smith J."/>
            <person name="Studholme D."/>
        </authorList>
    </citation>
    <scope>NUCLEOTIDE SEQUENCE [LARGE SCALE GENOMIC DNA]</scope>
    <source>
        <strain evidence="3 4">Nyagatare</strain>
    </source>
</reference>
<dbReference type="SUPFAM" id="SSF52499">
    <property type="entry name" value="Isochorismatase-like hydrolases"/>
    <property type="match status" value="1"/>
</dbReference>
<accession>A0AB34PAR1</accession>
<dbReference type="RefSeq" id="WP_047694775.1">
    <property type="nucleotide sequence ID" value="NZ_KN265475.1"/>
</dbReference>
<dbReference type="GeneID" id="93988731"/>
<evidence type="ECO:0000256" key="1">
    <source>
        <dbReference type="ARBA" id="ARBA00022801"/>
    </source>
</evidence>
<dbReference type="Pfam" id="PF00857">
    <property type="entry name" value="Isochorismatase"/>
    <property type="match status" value="1"/>
</dbReference>
<dbReference type="Proteomes" id="UP000029879">
    <property type="component" value="Unassembled WGS sequence"/>
</dbReference>
<dbReference type="Gene3D" id="3.40.50.850">
    <property type="entry name" value="Isochorismatase-like"/>
    <property type="match status" value="1"/>
</dbReference>
<dbReference type="CDD" id="cd00431">
    <property type="entry name" value="cysteine_hydrolases"/>
    <property type="match status" value="1"/>
</dbReference>
<dbReference type="PANTHER" id="PTHR43540">
    <property type="entry name" value="PEROXYUREIDOACRYLATE/UREIDOACRYLATE AMIDOHYDROLASE-RELATED"/>
    <property type="match status" value="1"/>
</dbReference>
<dbReference type="AlphaFoldDB" id="A0AB34PAR1"/>
<evidence type="ECO:0000259" key="2">
    <source>
        <dbReference type="Pfam" id="PF00857"/>
    </source>
</evidence>
<protein>
    <submittedName>
        <fullName evidence="3">Isochorismatase</fullName>
    </submittedName>
</protein>
<feature type="domain" description="Isochorismatase-like" evidence="2">
    <location>
        <begin position="7"/>
        <end position="159"/>
    </location>
</feature>
<evidence type="ECO:0000313" key="4">
    <source>
        <dbReference type="Proteomes" id="UP000029879"/>
    </source>
</evidence>
<dbReference type="InterPro" id="IPR036380">
    <property type="entry name" value="Isochorismatase-like_sf"/>
</dbReference>
<name>A0AB34PAR1_9XANT</name>
<sequence length="183" mass="19687">MSLSRPALLIIDMFNRFDFDGGEQLAHRAQGAAHSIHALAARFRQAQRPVIYINDNVSDWHADLPSIIALAAQPDARGCDIARLLAPQPQDYRMLKPTHSAFGHTPLAPLLKDLQVDQVVITGVALDVCVLATAVDAVARGLSIAVPRDCTTAETDTRESCARTVLQEGFHASLARSGSITLG</sequence>
<keyword evidence="1" id="KW-0378">Hydrolase</keyword>
<evidence type="ECO:0000313" key="3">
    <source>
        <dbReference type="EMBL" id="KGK58480.1"/>
    </source>
</evidence>
<dbReference type="PANTHER" id="PTHR43540:SF6">
    <property type="entry name" value="ISOCHORISMATASE-LIKE DOMAIN-CONTAINING PROTEIN"/>
    <property type="match status" value="1"/>
</dbReference>
<dbReference type="EMBL" id="JRQI01000022">
    <property type="protein sequence ID" value="KGK58480.1"/>
    <property type="molecule type" value="Genomic_DNA"/>
</dbReference>
<gene>
    <name evidence="3" type="ORF">NC00_07840</name>
</gene>
<dbReference type="InterPro" id="IPR050272">
    <property type="entry name" value="Isochorismatase-like_hydrls"/>
</dbReference>
<dbReference type="GO" id="GO:0016787">
    <property type="term" value="F:hydrolase activity"/>
    <property type="evidence" value="ECO:0007669"/>
    <property type="project" value="UniProtKB-KW"/>
</dbReference>
<comment type="caution">
    <text evidence="3">The sequence shown here is derived from an EMBL/GenBank/DDBJ whole genome shotgun (WGS) entry which is preliminary data.</text>
</comment>
<dbReference type="InterPro" id="IPR000868">
    <property type="entry name" value="Isochorismatase-like_dom"/>
</dbReference>
<organism evidence="3 4">
    <name type="scientific">Xanthomonas cannabis pv. phaseoli</name>
    <dbReference type="NCBI Taxonomy" id="1885902"/>
    <lineage>
        <taxon>Bacteria</taxon>
        <taxon>Pseudomonadati</taxon>
        <taxon>Pseudomonadota</taxon>
        <taxon>Gammaproteobacteria</taxon>
        <taxon>Lysobacterales</taxon>
        <taxon>Lysobacteraceae</taxon>
        <taxon>Xanthomonas</taxon>
    </lineage>
</organism>
<proteinExistence type="predicted"/>